<name>A0ABY0D9X9_9BRAD</name>
<keyword evidence="3" id="KW-1185">Reference proteome</keyword>
<protein>
    <submittedName>
        <fullName evidence="2">Uncharacterized protein</fullName>
    </submittedName>
</protein>
<evidence type="ECO:0000313" key="3">
    <source>
        <dbReference type="Proteomes" id="UP000289946"/>
    </source>
</evidence>
<feature type="region of interest" description="Disordered" evidence="1">
    <location>
        <begin position="146"/>
        <end position="167"/>
    </location>
</feature>
<dbReference type="Proteomes" id="UP000289946">
    <property type="component" value="Unassembled WGS sequence"/>
</dbReference>
<gene>
    <name evidence="2" type="ORF">EAS62_36005</name>
</gene>
<reference evidence="2 3" key="1">
    <citation type="submission" date="2018-10" db="EMBL/GenBank/DDBJ databases">
        <title>Bradyrhizobium sp. nov., isolated from effective nodules of peanut in China.</title>
        <authorList>
            <person name="Li Y."/>
        </authorList>
    </citation>
    <scope>NUCLEOTIDE SEQUENCE [LARGE SCALE GENOMIC DNA]</scope>
    <source>
        <strain evidence="2 3">CCBAU 51781</strain>
    </source>
</reference>
<sequence length="167" mass="18931">MDEELKNGGRERLFHDLLTFDLSQMDLWHLPQTQALLDQKVRSLDTIDDFWFNRLDDGSDWPRQIACADFYAEYLKATSQIGVGRKRGQAEFGKRLAKLVPGLRRFGPAIEVAPGVTKQVWCYEIPPLNECRAAFDELLGQPVDWPALPPGAGERAQHVPDDDDIPV</sequence>
<evidence type="ECO:0000313" key="2">
    <source>
        <dbReference type="EMBL" id="RXG87347.1"/>
    </source>
</evidence>
<proteinExistence type="predicted"/>
<dbReference type="EMBL" id="RDRA01000029">
    <property type="protein sequence ID" value="RXG87347.1"/>
    <property type="molecule type" value="Genomic_DNA"/>
</dbReference>
<accession>A0ABY0D9X9</accession>
<comment type="caution">
    <text evidence="2">The sequence shown here is derived from an EMBL/GenBank/DDBJ whole genome shotgun (WGS) entry which is preliminary data.</text>
</comment>
<dbReference type="RefSeq" id="WP_128942556.1">
    <property type="nucleotide sequence ID" value="NZ_RDRA01000029.1"/>
</dbReference>
<evidence type="ECO:0000256" key="1">
    <source>
        <dbReference type="SAM" id="MobiDB-lite"/>
    </source>
</evidence>
<organism evidence="2 3">
    <name type="scientific">Bradyrhizobium zhanjiangense</name>
    <dbReference type="NCBI Taxonomy" id="1325107"/>
    <lineage>
        <taxon>Bacteria</taxon>
        <taxon>Pseudomonadati</taxon>
        <taxon>Pseudomonadota</taxon>
        <taxon>Alphaproteobacteria</taxon>
        <taxon>Hyphomicrobiales</taxon>
        <taxon>Nitrobacteraceae</taxon>
        <taxon>Bradyrhizobium</taxon>
    </lineage>
</organism>